<feature type="region of interest" description="Disordered" evidence="1">
    <location>
        <begin position="25"/>
        <end position="50"/>
    </location>
</feature>
<dbReference type="Proteomes" id="UP001286313">
    <property type="component" value="Unassembled WGS sequence"/>
</dbReference>
<gene>
    <name evidence="2" type="ORF">Pcinc_036627</name>
</gene>
<dbReference type="EMBL" id="JAWQEG010005692">
    <property type="protein sequence ID" value="KAK3857104.1"/>
    <property type="molecule type" value="Genomic_DNA"/>
</dbReference>
<comment type="caution">
    <text evidence="2">The sequence shown here is derived from an EMBL/GenBank/DDBJ whole genome shotgun (WGS) entry which is preliminary data.</text>
</comment>
<evidence type="ECO:0000313" key="3">
    <source>
        <dbReference type="Proteomes" id="UP001286313"/>
    </source>
</evidence>
<reference evidence="2" key="1">
    <citation type="submission" date="2023-10" db="EMBL/GenBank/DDBJ databases">
        <title>Genome assemblies of two species of porcelain crab, Petrolisthes cinctipes and Petrolisthes manimaculis (Anomura: Porcellanidae).</title>
        <authorList>
            <person name="Angst P."/>
        </authorList>
    </citation>
    <scope>NUCLEOTIDE SEQUENCE</scope>
    <source>
        <strain evidence="2">PB745_01</strain>
        <tissue evidence="2">Gill</tissue>
    </source>
</reference>
<accession>A0AAE1BXB9</accession>
<organism evidence="2 3">
    <name type="scientific">Petrolisthes cinctipes</name>
    <name type="common">Flat porcelain crab</name>
    <dbReference type="NCBI Taxonomy" id="88211"/>
    <lineage>
        <taxon>Eukaryota</taxon>
        <taxon>Metazoa</taxon>
        <taxon>Ecdysozoa</taxon>
        <taxon>Arthropoda</taxon>
        <taxon>Crustacea</taxon>
        <taxon>Multicrustacea</taxon>
        <taxon>Malacostraca</taxon>
        <taxon>Eumalacostraca</taxon>
        <taxon>Eucarida</taxon>
        <taxon>Decapoda</taxon>
        <taxon>Pleocyemata</taxon>
        <taxon>Anomura</taxon>
        <taxon>Galatheoidea</taxon>
        <taxon>Porcellanidae</taxon>
        <taxon>Petrolisthes</taxon>
    </lineage>
</organism>
<sequence>WSPSLHSSFVFWYWEPRGHSRCNSLVQRETPREGREYTPSPSGHPEDTGGGAWCLAWLGVPEWRALGEPVLPPPTD</sequence>
<protein>
    <submittedName>
        <fullName evidence="2">Uncharacterized protein</fullName>
    </submittedName>
</protein>
<dbReference type="AlphaFoldDB" id="A0AAE1BXB9"/>
<evidence type="ECO:0000256" key="1">
    <source>
        <dbReference type="SAM" id="MobiDB-lite"/>
    </source>
</evidence>
<evidence type="ECO:0000313" key="2">
    <source>
        <dbReference type="EMBL" id="KAK3857104.1"/>
    </source>
</evidence>
<proteinExistence type="predicted"/>
<name>A0AAE1BXB9_PETCI</name>
<keyword evidence="3" id="KW-1185">Reference proteome</keyword>
<feature type="non-terminal residue" evidence="2">
    <location>
        <position position="1"/>
    </location>
</feature>